<accession>A0ABD3B2P9</accession>
<sequence length="103" mass="11114">MPNSVIIDAIEELLDDPITTSNGFAVLEVDTTKNSMDVETDVVTGNVVREENEAVKVDMEISAKCGAEISASSGIIIPVRSTRTKKKPSTYVGRGNPNFPIFK</sequence>
<keyword evidence="2" id="KW-1185">Reference proteome</keyword>
<dbReference type="Proteomes" id="UP001630127">
    <property type="component" value="Unassembled WGS sequence"/>
</dbReference>
<gene>
    <name evidence="1" type="ORF">ACH5RR_001102</name>
</gene>
<reference evidence="1 2" key="1">
    <citation type="submission" date="2024-11" db="EMBL/GenBank/DDBJ databases">
        <title>A near-complete genome assembly of Cinchona calisaya.</title>
        <authorList>
            <person name="Lian D.C."/>
            <person name="Zhao X.W."/>
            <person name="Wei L."/>
        </authorList>
    </citation>
    <scope>NUCLEOTIDE SEQUENCE [LARGE SCALE GENOMIC DNA]</scope>
    <source>
        <tissue evidence="1">Nenye</tissue>
    </source>
</reference>
<dbReference type="EMBL" id="JBJUIK010000001">
    <property type="protein sequence ID" value="KAL3537736.1"/>
    <property type="molecule type" value="Genomic_DNA"/>
</dbReference>
<organism evidence="1 2">
    <name type="scientific">Cinchona calisaya</name>
    <dbReference type="NCBI Taxonomy" id="153742"/>
    <lineage>
        <taxon>Eukaryota</taxon>
        <taxon>Viridiplantae</taxon>
        <taxon>Streptophyta</taxon>
        <taxon>Embryophyta</taxon>
        <taxon>Tracheophyta</taxon>
        <taxon>Spermatophyta</taxon>
        <taxon>Magnoliopsida</taxon>
        <taxon>eudicotyledons</taxon>
        <taxon>Gunneridae</taxon>
        <taxon>Pentapetalae</taxon>
        <taxon>asterids</taxon>
        <taxon>lamiids</taxon>
        <taxon>Gentianales</taxon>
        <taxon>Rubiaceae</taxon>
        <taxon>Cinchonoideae</taxon>
        <taxon>Cinchoneae</taxon>
        <taxon>Cinchona</taxon>
    </lineage>
</organism>
<dbReference type="AlphaFoldDB" id="A0ABD3B2P9"/>
<evidence type="ECO:0000313" key="2">
    <source>
        <dbReference type="Proteomes" id="UP001630127"/>
    </source>
</evidence>
<proteinExistence type="predicted"/>
<name>A0ABD3B2P9_9GENT</name>
<comment type="caution">
    <text evidence="1">The sequence shown here is derived from an EMBL/GenBank/DDBJ whole genome shotgun (WGS) entry which is preliminary data.</text>
</comment>
<protein>
    <submittedName>
        <fullName evidence="1">Uncharacterized protein</fullName>
    </submittedName>
</protein>
<evidence type="ECO:0000313" key="1">
    <source>
        <dbReference type="EMBL" id="KAL3537736.1"/>
    </source>
</evidence>